<evidence type="ECO:0000256" key="2">
    <source>
        <dbReference type="SAM" id="Phobius"/>
    </source>
</evidence>
<gene>
    <name evidence="3" type="ORF">HNR37_001439</name>
</gene>
<evidence type="ECO:0000313" key="4">
    <source>
        <dbReference type="Proteomes" id="UP000528322"/>
    </source>
</evidence>
<keyword evidence="2" id="KW-0812">Transmembrane</keyword>
<dbReference type="Pfam" id="PF07963">
    <property type="entry name" value="N_methyl"/>
    <property type="match status" value="1"/>
</dbReference>
<dbReference type="NCBIfam" id="TIGR02532">
    <property type="entry name" value="IV_pilin_GFxxxE"/>
    <property type="match status" value="1"/>
</dbReference>
<dbReference type="EMBL" id="JACHID010000008">
    <property type="protein sequence ID" value="MBB5022111.1"/>
    <property type="molecule type" value="Genomic_DNA"/>
</dbReference>
<evidence type="ECO:0000256" key="1">
    <source>
        <dbReference type="SAM" id="MobiDB-lite"/>
    </source>
</evidence>
<dbReference type="RefSeq" id="WP_221270449.1">
    <property type="nucleotide sequence ID" value="NZ_JACHID010000008.1"/>
</dbReference>
<feature type="region of interest" description="Disordered" evidence="1">
    <location>
        <begin position="1"/>
        <end position="22"/>
    </location>
</feature>
<comment type="caution">
    <text evidence="3">The sequence shown here is derived from an EMBL/GenBank/DDBJ whole genome shotgun (WGS) entry which is preliminary data.</text>
</comment>
<proteinExistence type="predicted"/>
<keyword evidence="2" id="KW-0472">Membrane</keyword>
<evidence type="ECO:0000313" key="3">
    <source>
        <dbReference type="EMBL" id="MBB5022111.1"/>
    </source>
</evidence>
<organism evidence="3 4">
    <name type="scientific">Desulfurispira natronophila</name>
    <dbReference type="NCBI Taxonomy" id="682562"/>
    <lineage>
        <taxon>Bacteria</taxon>
        <taxon>Pseudomonadati</taxon>
        <taxon>Chrysiogenota</taxon>
        <taxon>Chrysiogenia</taxon>
        <taxon>Chrysiogenales</taxon>
        <taxon>Chrysiogenaceae</taxon>
        <taxon>Desulfurispira</taxon>
    </lineage>
</organism>
<dbReference type="InterPro" id="IPR012902">
    <property type="entry name" value="N_methyl_site"/>
</dbReference>
<sequence>MEAERSSTPESVPRSGDPLDDAGAILMYRELQKKRQEQWEAREEAAGKEQGDFSSQDAIEGIVPIVLILAAIIILLLTGQRMRRRIQQVQDETVKRKKPDHWRGFTLLEVMLVLIIIGILGSVATANWPGNSGTELHMAARQVASSIEYTRHLAATRATTVQGEGTRLQRKARYTFSPCGSGSNCYYVGRHDVGVEVPGLDGSQAGAVFLLDDHDSSVEFVQQSGVSTVNGIRFDHLGRPWRGMGFNNLYTSSSHTTSLRYQLRHTRTDERLYIHVNAYTGWVEISPAPLET</sequence>
<feature type="transmembrane region" description="Helical" evidence="2">
    <location>
        <begin position="105"/>
        <end position="128"/>
    </location>
</feature>
<protein>
    <submittedName>
        <fullName evidence="3">Prepilin-type N-terminal cleavage/methylation domain-containing protein</fullName>
    </submittedName>
</protein>
<reference evidence="3 4" key="1">
    <citation type="submission" date="2020-08" db="EMBL/GenBank/DDBJ databases">
        <title>Genomic Encyclopedia of Type Strains, Phase IV (KMG-IV): sequencing the most valuable type-strain genomes for metagenomic binning, comparative biology and taxonomic classification.</title>
        <authorList>
            <person name="Goeker M."/>
        </authorList>
    </citation>
    <scope>NUCLEOTIDE SEQUENCE [LARGE SCALE GENOMIC DNA]</scope>
    <source>
        <strain evidence="3 4">DSM 22071</strain>
    </source>
</reference>
<dbReference type="Proteomes" id="UP000528322">
    <property type="component" value="Unassembled WGS sequence"/>
</dbReference>
<keyword evidence="4" id="KW-1185">Reference proteome</keyword>
<dbReference type="PROSITE" id="PS00409">
    <property type="entry name" value="PROKAR_NTER_METHYL"/>
    <property type="match status" value="1"/>
</dbReference>
<dbReference type="InterPro" id="IPR045584">
    <property type="entry name" value="Pilin-like"/>
</dbReference>
<dbReference type="SUPFAM" id="SSF54523">
    <property type="entry name" value="Pili subunits"/>
    <property type="match status" value="1"/>
</dbReference>
<feature type="transmembrane region" description="Helical" evidence="2">
    <location>
        <begin position="58"/>
        <end position="77"/>
    </location>
</feature>
<accession>A0A7W8DH18</accession>
<dbReference type="AlphaFoldDB" id="A0A7W8DH18"/>
<name>A0A7W8DH18_9BACT</name>
<keyword evidence="2" id="KW-1133">Transmembrane helix</keyword>